<feature type="chain" id="PRO_5017697445" evidence="1">
    <location>
        <begin position="20"/>
        <end position="238"/>
    </location>
</feature>
<dbReference type="EMBL" id="QVID01000003">
    <property type="protein sequence ID" value="RFN57628.1"/>
    <property type="molecule type" value="Genomic_DNA"/>
</dbReference>
<proteinExistence type="predicted"/>
<evidence type="ECO:0000313" key="3">
    <source>
        <dbReference type="EMBL" id="RFN57628.1"/>
    </source>
</evidence>
<dbReference type="InterPro" id="IPR025380">
    <property type="entry name" value="DUF4369"/>
</dbReference>
<dbReference type="OrthoDB" id="1143206at2"/>
<organism evidence="3 4">
    <name type="scientific">Marixanthomonas ophiurae</name>
    <dbReference type="NCBI Taxonomy" id="387659"/>
    <lineage>
        <taxon>Bacteria</taxon>
        <taxon>Pseudomonadati</taxon>
        <taxon>Bacteroidota</taxon>
        <taxon>Flavobacteriia</taxon>
        <taxon>Flavobacteriales</taxon>
        <taxon>Flavobacteriaceae</taxon>
        <taxon>Marixanthomonas</taxon>
    </lineage>
</organism>
<keyword evidence="4" id="KW-1185">Reference proteome</keyword>
<comment type="caution">
    <text evidence="3">The sequence shown here is derived from an EMBL/GenBank/DDBJ whole genome shotgun (WGS) entry which is preliminary data.</text>
</comment>
<reference evidence="3 4" key="1">
    <citation type="journal article" date="2007" name="Int. J. Syst. Evol. Microbiol.">
        <title>Marixanthomonas ophiurae gen. nov., sp. nov., a marine bacterium of the family Flavobacteriaceae isolated from a deep-sea brittle star.</title>
        <authorList>
            <person name="Romanenko L.A."/>
            <person name="Uchino M."/>
            <person name="Frolova G.M."/>
            <person name="Mikhailov V.V."/>
        </authorList>
    </citation>
    <scope>NUCLEOTIDE SEQUENCE [LARGE SCALE GENOMIC DNA]</scope>
    <source>
        <strain evidence="3 4">KMM 3046</strain>
    </source>
</reference>
<evidence type="ECO:0000259" key="2">
    <source>
        <dbReference type="Pfam" id="PF14289"/>
    </source>
</evidence>
<gene>
    <name evidence="3" type="ORF">DZ858_15025</name>
</gene>
<feature type="domain" description="DUF4369" evidence="2">
    <location>
        <begin position="26"/>
        <end position="122"/>
    </location>
</feature>
<evidence type="ECO:0000313" key="4">
    <source>
        <dbReference type="Proteomes" id="UP000261082"/>
    </source>
</evidence>
<dbReference type="Proteomes" id="UP000261082">
    <property type="component" value="Unassembled WGS sequence"/>
</dbReference>
<dbReference type="Pfam" id="PF14289">
    <property type="entry name" value="DUF4369"/>
    <property type="match status" value="1"/>
</dbReference>
<sequence>MRILFIALAALFLVSCSNSNPEQEMKLSGNVKGLKKGTLLLQKIEDSLLVSVDSVAIDGDPNFTFVEEISSPEVYYLYLRLKDGTLREDRIPFFAEPGEIIINTSLKKFGDDFIINGSENEQALDEYKKLMQRFADRNLDLIKEEFTAQKSENDSLLKAIKRKRTTALSSKYLATVNFALNNKDKEIAPYLLLTEVYDANVKYLDTVYTSLTPKVKDSKYGTLLESFISERKTMKDSL</sequence>
<evidence type="ECO:0000256" key="1">
    <source>
        <dbReference type="SAM" id="SignalP"/>
    </source>
</evidence>
<dbReference type="AlphaFoldDB" id="A0A3E1Q672"/>
<name>A0A3E1Q672_9FLAO</name>
<dbReference type="PROSITE" id="PS51257">
    <property type="entry name" value="PROKAR_LIPOPROTEIN"/>
    <property type="match status" value="1"/>
</dbReference>
<protein>
    <submittedName>
        <fullName evidence="3">DUF4369 domain-containing protein</fullName>
    </submittedName>
</protein>
<keyword evidence="1" id="KW-0732">Signal</keyword>
<accession>A0A3E1Q672</accession>
<feature type="signal peptide" evidence="1">
    <location>
        <begin position="1"/>
        <end position="19"/>
    </location>
</feature>
<dbReference type="RefSeq" id="WP_117160511.1">
    <property type="nucleotide sequence ID" value="NZ_QVID01000003.1"/>
</dbReference>